<dbReference type="Ensembl" id="ENSLAFT00000016776.2">
    <property type="protein sequence ID" value="ENSLAFP00000014070.2"/>
    <property type="gene ID" value="ENSLAFG00000016780.2"/>
</dbReference>
<dbReference type="GeneTree" id="ENSGT00940000164603"/>
<dbReference type="PROSITE" id="PS51421">
    <property type="entry name" value="RAS"/>
    <property type="match status" value="1"/>
</dbReference>
<dbReference type="InterPro" id="IPR001806">
    <property type="entry name" value="Small_GTPase"/>
</dbReference>
<keyword evidence="2" id="KW-0342">GTP-binding</keyword>
<evidence type="ECO:0008006" key="6">
    <source>
        <dbReference type="Google" id="ProtNLM"/>
    </source>
</evidence>
<evidence type="ECO:0000256" key="3">
    <source>
        <dbReference type="ARBA" id="ARBA00023288"/>
    </source>
</evidence>
<evidence type="ECO:0000256" key="2">
    <source>
        <dbReference type="ARBA" id="ARBA00023134"/>
    </source>
</evidence>
<dbReference type="InterPro" id="IPR005225">
    <property type="entry name" value="Small_GTP-bd"/>
</dbReference>
<reference evidence="4" key="2">
    <citation type="submission" date="2025-08" db="UniProtKB">
        <authorList>
            <consortium name="Ensembl"/>
        </authorList>
    </citation>
    <scope>IDENTIFICATION</scope>
    <source>
        <strain evidence="4">Isolate ISIS603380</strain>
    </source>
</reference>
<dbReference type="FunFam" id="3.40.50.300:FF:001129">
    <property type="entry name" value="ras-related protein Rab-44 isoform X2"/>
    <property type="match status" value="1"/>
</dbReference>
<dbReference type="NCBIfam" id="TIGR00231">
    <property type="entry name" value="small_GTP"/>
    <property type="match status" value="1"/>
</dbReference>
<proteinExistence type="predicted"/>
<protein>
    <recommendedName>
        <fullName evidence="6">RAB44, member RAS oncogene family</fullName>
    </recommendedName>
</protein>
<dbReference type="PRINTS" id="PR00449">
    <property type="entry name" value="RASTRNSFRMNG"/>
</dbReference>
<dbReference type="GO" id="GO:0003924">
    <property type="term" value="F:GTPase activity"/>
    <property type="evidence" value="ECO:0007669"/>
    <property type="project" value="InterPro"/>
</dbReference>
<sequence length="146" mass="16377">PSTPDRLFKIVLVGNSSVGKTSFLRRFCEGRFSPGMAATVALFHLAGIDYRVKTVNVDDSQVALQLWDTAGQERYRCITQQFFRKADGVIVMYDLTAKESFLSVRQWLSSVEESVGDHIPVLLLGNKIDNEKEREVPRGLGEQLAK</sequence>
<keyword evidence="5" id="KW-1185">Reference proteome</keyword>
<dbReference type="SUPFAM" id="SSF52540">
    <property type="entry name" value="P-loop containing nucleoside triphosphate hydrolases"/>
    <property type="match status" value="1"/>
</dbReference>
<dbReference type="CDD" id="cd00154">
    <property type="entry name" value="Rab"/>
    <property type="match status" value="1"/>
</dbReference>
<reference evidence="4 5" key="1">
    <citation type="submission" date="2009-06" db="EMBL/GenBank/DDBJ databases">
        <title>The Genome Sequence of Loxodonta africana (African elephant).</title>
        <authorList>
            <person name="Di Palma F."/>
            <person name="Heiman D."/>
            <person name="Young S."/>
            <person name="Johnson J."/>
            <person name="Lander E.S."/>
            <person name="Lindblad-Toh K."/>
        </authorList>
    </citation>
    <scope>NUCLEOTIDE SEQUENCE [LARGE SCALE GENOMIC DNA]</scope>
    <source>
        <strain evidence="4 5">Isolate ISIS603380</strain>
    </source>
</reference>
<evidence type="ECO:0000313" key="5">
    <source>
        <dbReference type="Proteomes" id="UP000007646"/>
    </source>
</evidence>
<dbReference type="PROSITE" id="PS51419">
    <property type="entry name" value="RAB"/>
    <property type="match status" value="1"/>
</dbReference>
<dbReference type="Proteomes" id="UP000007646">
    <property type="component" value="Unassembled WGS sequence"/>
</dbReference>
<evidence type="ECO:0000256" key="1">
    <source>
        <dbReference type="ARBA" id="ARBA00022741"/>
    </source>
</evidence>
<evidence type="ECO:0000313" key="4">
    <source>
        <dbReference type="Ensembl" id="ENSLAFP00000014070.2"/>
    </source>
</evidence>
<dbReference type="eggNOG" id="KOG0078">
    <property type="taxonomic scope" value="Eukaryota"/>
</dbReference>
<dbReference type="InterPro" id="IPR050227">
    <property type="entry name" value="Rab"/>
</dbReference>
<accession>G3THL4</accession>
<organism evidence="4 5">
    <name type="scientific">Loxodonta africana</name>
    <name type="common">African elephant</name>
    <dbReference type="NCBI Taxonomy" id="9785"/>
    <lineage>
        <taxon>Eukaryota</taxon>
        <taxon>Metazoa</taxon>
        <taxon>Chordata</taxon>
        <taxon>Craniata</taxon>
        <taxon>Vertebrata</taxon>
        <taxon>Euteleostomi</taxon>
        <taxon>Mammalia</taxon>
        <taxon>Eutheria</taxon>
        <taxon>Afrotheria</taxon>
        <taxon>Proboscidea</taxon>
        <taxon>Elephantidae</taxon>
        <taxon>Loxodonta</taxon>
    </lineage>
</organism>
<reference evidence="4" key="3">
    <citation type="submission" date="2025-09" db="UniProtKB">
        <authorList>
            <consortium name="Ensembl"/>
        </authorList>
    </citation>
    <scope>IDENTIFICATION</scope>
    <source>
        <strain evidence="4">Isolate ISIS603380</strain>
    </source>
</reference>
<dbReference type="InterPro" id="IPR027417">
    <property type="entry name" value="P-loop_NTPase"/>
</dbReference>
<dbReference type="InParanoid" id="G3THL4"/>
<dbReference type="SMART" id="SM00174">
    <property type="entry name" value="RHO"/>
    <property type="match status" value="1"/>
</dbReference>
<dbReference type="Gene3D" id="3.40.50.300">
    <property type="entry name" value="P-loop containing nucleotide triphosphate hydrolases"/>
    <property type="match status" value="1"/>
</dbReference>
<dbReference type="SMART" id="SM00175">
    <property type="entry name" value="RAB"/>
    <property type="match status" value="1"/>
</dbReference>
<dbReference type="SMART" id="SM00173">
    <property type="entry name" value="RAS"/>
    <property type="match status" value="1"/>
</dbReference>
<dbReference type="Pfam" id="PF00071">
    <property type="entry name" value="Ras"/>
    <property type="match status" value="1"/>
</dbReference>
<dbReference type="GO" id="GO:0005525">
    <property type="term" value="F:GTP binding"/>
    <property type="evidence" value="ECO:0007669"/>
    <property type="project" value="UniProtKB-KW"/>
</dbReference>
<dbReference type="PANTHER" id="PTHR47977">
    <property type="entry name" value="RAS-RELATED PROTEIN RAB"/>
    <property type="match status" value="1"/>
</dbReference>
<dbReference type="OMA" id="QVTVQVW"/>
<name>G3THL4_LOXAF</name>
<dbReference type="AlphaFoldDB" id="G3THL4"/>
<dbReference type="STRING" id="9785.ENSLAFP00000014070"/>
<keyword evidence="1" id="KW-0547">Nucleotide-binding</keyword>
<keyword evidence="3" id="KW-0449">Lipoprotein</keyword>
<dbReference type="HOGENOM" id="CLU_041217_10_6_1"/>